<proteinExistence type="predicted"/>
<reference evidence="4 5" key="1">
    <citation type="journal article" date="2016" name="Nat. Commun.">
        <title>Ectomycorrhizal ecology is imprinted in the genome of the dominant symbiotic fungus Cenococcum geophilum.</title>
        <authorList>
            <consortium name="DOE Joint Genome Institute"/>
            <person name="Peter M."/>
            <person name="Kohler A."/>
            <person name="Ohm R.A."/>
            <person name="Kuo A."/>
            <person name="Krutzmann J."/>
            <person name="Morin E."/>
            <person name="Arend M."/>
            <person name="Barry K.W."/>
            <person name="Binder M."/>
            <person name="Choi C."/>
            <person name="Clum A."/>
            <person name="Copeland A."/>
            <person name="Grisel N."/>
            <person name="Haridas S."/>
            <person name="Kipfer T."/>
            <person name="LaButti K."/>
            <person name="Lindquist E."/>
            <person name="Lipzen A."/>
            <person name="Maire R."/>
            <person name="Meier B."/>
            <person name="Mihaltcheva S."/>
            <person name="Molinier V."/>
            <person name="Murat C."/>
            <person name="Poggeler S."/>
            <person name="Quandt C.A."/>
            <person name="Sperisen C."/>
            <person name="Tritt A."/>
            <person name="Tisserant E."/>
            <person name="Crous P.W."/>
            <person name="Henrissat B."/>
            <person name="Nehls U."/>
            <person name="Egli S."/>
            <person name="Spatafora J.W."/>
            <person name="Grigoriev I.V."/>
            <person name="Martin F.M."/>
        </authorList>
    </citation>
    <scope>NUCLEOTIDE SEQUENCE [LARGE SCALE GENOMIC DNA]</scope>
    <source>
        <strain evidence="4 5">CBS 459.81</strain>
    </source>
</reference>
<name>A0A8E2DWP6_9PEZI</name>
<dbReference type="Gene3D" id="3.40.50.300">
    <property type="entry name" value="P-loop containing nucleotide triphosphate hydrolases"/>
    <property type="match status" value="1"/>
</dbReference>
<evidence type="ECO:0000259" key="3">
    <source>
        <dbReference type="PROSITE" id="PS50051"/>
    </source>
</evidence>
<dbReference type="GO" id="GO:0005524">
    <property type="term" value="F:ATP binding"/>
    <property type="evidence" value="ECO:0007669"/>
    <property type="project" value="UniProtKB-KW"/>
</dbReference>
<protein>
    <recommendedName>
        <fullName evidence="3">MCM C-terminal AAA(+) ATPase domain-containing protein</fullName>
    </recommendedName>
</protein>
<organism evidence="4 5">
    <name type="scientific">Lepidopterella palustris CBS 459.81</name>
    <dbReference type="NCBI Taxonomy" id="1314670"/>
    <lineage>
        <taxon>Eukaryota</taxon>
        <taxon>Fungi</taxon>
        <taxon>Dikarya</taxon>
        <taxon>Ascomycota</taxon>
        <taxon>Pezizomycotina</taxon>
        <taxon>Dothideomycetes</taxon>
        <taxon>Pleosporomycetidae</taxon>
        <taxon>Mytilinidiales</taxon>
        <taxon>Argynnaceae</taxon>
        <taxon>Lepidopterella</taxon>
    </lineage>
</organism>
<dbReference type="InterPro" id="IPR001208">
    <property type="entry name" value="MCM_dom"/>
</dbReference>
<keyword evidence="2" id="KW-0067">ATP-binding</keyword>
<feature type="non-terminal residue" evidence="4">
    <location>
        <position position="1"/>
    </location>
</feature>
<dbReference type="OrthoDB" id="1882346at2759"/>
<evidence type="ECO:0000256" key="2">
    <source>
        <dbReference type="ARBA" id="ARBA00022840"/>
    </source>
</evidence>
<keyword evidence="5" id="KW-1185">Reference proteome</keyword>
<gene>
    <name evidence="4" type="ORF">K432DRAFT_313763</name>
</gene>
<evidence type="ECO:0000313" key="4">
    <source>
        <dbReference type="EMBL" id="OCK73092.1"/>
    </source>
</evidence>
<dbReference type="EMBL" id="KV745980">
    <property type="protein sequence ID" value="OCK73092.1"/>
    <property type="molecule type" value="Genomic_DNA"/>
</dbReference>
<dbReference type="Proteomes" id="UP000250266">
    <property type="component" value="Unassembled WGS sequence"/>
</dbReference>
<dbReference type="PROSITE" id="PS50051">
    <property type="entry name" value="MCM_2"/>
    <property type="match status" value="1"/>
</dbReference>
<feature type="domain" description="MCM C-terminal AAA(+) ATPase" evidence="3">
    <location>
        <begin position="1"/>
        <end position="39"/>
    </location>
</feature>
<dbReference type="AlphaFoldDB" id="A0A8E2DWP6"/>
<dbReference type="InterPro" id="IPR027417">
    <property type="entry name" value="P-loop_NTPase"/>
</dbReference>
<dbReference type="Pfam" id="PF00493">
    <property type="entry name" value="MCM"/>
    <property type="match status" value="1"/>
</dbReference>
<keyword evidence="1" id="KW-0547">Nucleotide-binding</keyword>
<accession>A0A8E2DWP6</accession>
<dbReference type="GO" id="GO:0003677">
    <property type="term" value="F:DNA binding"/>
    <property type="evidence" value="ECO:0007669"/>
    <property type="project" value="InterPro"/>
</dbReference>
<evidence type="ECO:0000313" key="5">
    <source>
        <dbReference type="Proteomes" id="UP000250266"/>
    </source>
</evidence>
<sequence>GTKLCGNINVLLLKGPRTTKSQLLKFIEKVAPIAIYTSGTKLYSNINVLLLKGPGTTKL</sequence>
<evidence type="ECO:0000256" key="1">
    <source>
        <dbReference type="ARBA" id="ARBA00022741"/>
    </source>
</evidence>